<feature type="compositionally biased region" description="Basic and acidic residues" evidence="4">
    <location>
        <begin position="12"/>
        <end position="69"/>
    </location>
</feature>
<proteinExistence type="predicted"/>
<organism evidence="5 6">
    <name type="scientific">Zopfia rhizophila CBS 207.26</name>
    <dbReference type="NCBI Taxonomy" id="1314779"/>
    <lineage>
        <taxon>Eukaryota</taxon>
        <taxon>Fungi</taxon>
        <taxon>Dikarya</taxon>
        <taxon>Ascomycota</taxon>
        <taxon>Pezizomycotina</taxon>
        <taxon>Dothideomycetes</taxon>
        <taxon>Dothideomycetes incertae sedis</taxon>
        <taxon>Zopfiaceae</taxon>
        <taxon>Zopfia</taxon>
    </lineage>
</organism>
<dbReference type="Proteomes" id="UP000800200">
    <property type="component" value="Unassembled WGS sequence"/>
</dbReference>
<feature type="compositionally biased region" description="Low complexity" evidence="4">
    <location>
        <begin position="86"/>
        <end position="98"/>
    </location>
</feature>
<reference evidence="5" key="1">
    <citation type="journal article" date="2020" name="Stud. Mycol.">
        <title>101 Dothideomycetes genomes: a test case for predicting lifestyles and emergence of pathogens.</title>
        <authorList>
            <person name="Haridas S."/>
            <person name="Albert R."/>
            <person name="Binder M."/>
            <person name="Bloem J."/>
            <person name="Labutti K."/>
            <person name="Salamov A."/>
            <person name="Andreopoulos B."/>
            <person name="Baker S."/>
            <person name="Barry K."/>
            <person name="Bills G."/>
            <person name="Bluhm B."/>
            <person name="Cannon C."/>
            <person name="Castanera R."/>
            <person name="Culley D."/>
            <person name="Daum C."/>
            <person name="Ezra D."/>
            <person name="Gonzalez J."/>
            <person name="Henrissat B."/>
            <person name="Kuo A."/>
            <person name="Liang C."/>
            <person name="Lipzen A."/>
            <person name="Lutzoni F."/>
            <person name="Magnuson J."/>
            <person name="Mondo S."/>
            <person name="Nolan M."/>
            <person name="Ohm R."/>
            <person name="Pangilinan J."/>
            <person name="Park H.-J."/>
            <person name="Ramirez L."/>
            <person name="Alfaro M."/>
            <person name="Sun H."/>
            <person name="Tritt A."/>
            <person name="Yoshinaga Y."/>
            <person name="Zwiers L.-H."/>
            <person name="Turgeon B."/>
            <person name="Goodwin S."/>
            <person name="Spatafora J."/>
            <person name="Crous P."/>
            <person name="Grigoriev I."/>
        </authorList>
    </citation>
    <scope>NUCLEOTIDE SEQUENCE</scope>
    <source>
        <strain evidence="5">CBS 207.26</strain>
    </source>
</reference>
<dbReference type="Pfam" id="PF12328">
    <property type="entry name" value="Rpp20"/>
    <property type="match status" value="1"/>
</dbReference>
<dbReference type="PANTHER" id="PTHR28256">
    <property type="entry name" value="RIBONUCLEASES P/MRP PROTEIN SUBUNIT POP7"/>
    <property type="match status" value="1"/>
</dbReference>
<dbReference type="GO" id="GO:0006364">
    <property type="term" value="P:rRNA processing"/>
    <property type="evidence" value="ECO:0007669"/>
    <property type="project" value="TreeGrafter"/>
</dbReference>
<dbReference type="GO" id="GO:0000171">
    <property type="term" value="F:ribonuclease MRP activity"/>
    <property type="evidence" value="ECO:0007669"/>
    <property type="project" value="TreeGrafter"/>
</dbReference>
<dbReference type="Gene3D" id="3.30.110.20">
    <property type="entry name" value="Alba-like domain"/>
    <property type="match status" value="1"/>
</dbReference>
<dbReference type="InterPro" id="IPR014612">
    <property type="entry name" value="Pop7/Rpp20"/>
</dbReference>
<gene>
    <name evidence="5" type="ORF">K469DRAFT_553956</name>
</gene>
<keyword evidence="3" id="KW-0539">Nucleus</keyword>
<keyword evidence="2" id="KW-0819">tRNA processing</keyword>
<dbReference type="InterPro" id="IPR020241">
    <property type="entry name" value="RNase_P/MRP_Pop7_fungi"/>
</dbReference>
<name>A0A6A6EK50_9PEZI</name>
<comment type="subcellular location">
    <subcellularLocation>
        <location evidence="1">Nucleus</location>
    </subcellularLocation>
</comment>
<dbReference type="AlphaFoldDB" id="A0A6A6EK50"/>
<dbReference type="GO" id="GO:0001682">
    <property type="term" value="P:tRNA 5'-leader removal"/>
    <property type="evidence" value="ECO:0007669"/>
    <property type="project" value="InterPro"/>
</dbReference>
<dbReference type="EMBL" id="ML994615">
    <property type="protein sequence ID" value="KAF2192517.1"/>
    <property type="molecule type" value="Genomic_DNA"/>
</dbReference>
<dbReference type="GO" id="GO:0003723">
    <property type="term" value="F:RNA binding"/>
    <property type="evidence" value="ECO:0007669"/>
    <property type="project" value="TreeGrafter"/>
</dbReference>
<evidence type="ECO:0000256" key="4">
    <source>
        <dbReference type="SAM" id="MobiDB-lite"/>
    </source>
</evidence>
<dbReference type="GO" id="GO:0005655">
    <property type="term" value="C:nucleolar ribonuclease P complex"/>
    <property type="evidence" value="ECO:0007669"/>
    <property type="project" value="InterPro"/>
</dbReference>
<evidence type="ECO:0000313" key="5">
    <source>
        <dbReference type="EMBL" id="KAF2192517.1"/>
    </source>
</evidence>
<evidence type="ECO:0000256" key="2">
    <source>
        <dbReference type="ARBA" id="ARBA00022694"/>
    </source>
</evidence>
<dbReference type="GO" id="GO:0034965">
    <property type="term" value="P:intronic box C/D snoRNA processing"/>
    <property type="evidence" value="ECO:0007669"/>
    <property type="project" value="TreeGrafter"/>
</dbReference>
<evidence type="ECO:0000313" key="6">
    <source>
        <dbReference type="Proteomes" id="UP000800200"/>
    </source>
</evidence>
<protein>
    <submittedName>
        <fullName evidence="5">Uncharacterized protein</fullName>
    </submittedName>
</protein>
<dbReference type="GO" id="GO:0004526">
    <property type="term" value="F:ribonuclease P activity"/>
    <property type="evidence" value="ECO:0007669"/>
    <property type="project" value="TreeGrafter"/>
</dbReference>
<evidence type="ECO:0000256" key="3">
    <source>
        <dbReference type="ARBA" id="ARBA00023242"/>
    </source>
</evidence>
<dbReference type="GO" id="GO:0000294">
    <property type="term" value="P:nuclear-transcribed mRNA catabolic process, RNase MRP-dependent"/>
    <property type="evidence" value="ECO:0007669"/>
    <property type="project" value="TreeGrafter"/>
</dbReference>
<evidence type="ECO:0000256" key="1">
    <source>
        <dbReference type="ARBA" id="ARBA00004123"/>
    </source>
</evidence>
<dbReference type="PANTHER" id="PTHR28256:SF1">
    <property type="entry name" value="RIBONUCLEASES P_MRP PROTEIN SUBUNIT POP7"/>
    <property type="match status" value="1"/>
</dbReference>
<sequence>MAEDTTNAAEAEDSKDSKSKTPKQETQKNDSAPKDVKDNQPKRKKQKQDTSKDNKDQSSKPQRQKEKQKLPRLPDNAKISKRPIHHPAIPSPFSSSSSQKVVYIKTHSKLIPTTKLIRKLLSQVENREKKSLSSKKIRLNPQKVEQAIVDAGKEKGGVRNSEPVFVKATGKAIETALEIGLFFQQQADCRVRIETASAEAIDDILLERGEGKKRKFEEVPETRIRTVSTITVAISLK</sequence>
<keyword evidence="6" id="KW-1185">Reference proteome</keyword>
<dbReference type="GO" id="GO:0000172">
    <property type="term" value="C:ribonuclease MRP complex"/>
    <property type="evidence" value="ECO:0007669"/>
    <property type="project" value="InterPro"/>
</dbReference>
<feature type="region of interest" description="Disordered" evidence="4">
    <location>
        <begin position="1"/>
        <end position="98"/>
    </location>
</feature>
<accession>A0A6A6EK50</accession>
<dbReference type="OrthoDB" id="5416589at2759"/>
<dbReference type="InterPro" id="IPR036882">
    <property type="entry name" value="Alba-like_dom_sf"/>
</dbReference>